<dbReference type="InterPro" id="IPR015894">
    <property type="entry name" value="Guanylate-bd_N"/>
</dbReference>
<dbReference type="InterPro" id="IPR036465">
    <property type="entry name" value="vWFA_dom_sf"/>
</dbReference>
<dbReference type="GO" id="GO:0005525">
    <property type="term" value="F:GTP binding"/>
    <property type="evidence" value="ECO:0007669"/>
    <property type="project" value="InterPro"/>
</dbReference>
<gene>
    <name evidence="4" type="ORF">R3P38DRAFT_3316646</name>
</gene>
<evidence type="ECO:0000259" key="3">
    <source>
        <dbReference type="Pfam" id="PF13519"/>
    </source>
</evidence>
<dbReference type="SUPFAM" id="SSF52540">
    <property type="entry name" value="P-loop containing nucleoside triphosphate hydrolases"/>
    <property type="match status" value="1"/>
</dbReference>
<feature type="region of interest" description="Disordered" evidence="1">
    <location>
        <begin position="1"/>
        <end position="132"/>
    </location>
</feature>
<name>A0AAW0BG82_9AGAR</name>
<feature type="domain" description="Guanylate-binding protein N-terminal" evidence="2">
    <location>
        <begin position="1234"/>
        <end position="1310"/>
    </location>
</feature>
<sequence length="2338" mass="260479">MTYHRHPEVFPGAWIESRYMDDDDTGIGNGGDTAIPDRPADSDQSNNSESEDVSIDSQSPPKTSSQSKAMGPESSGPKNRDHSPDPQVDEVAAPEKKNKMAEPPIDSDSSLKPEPDSDAMDIDQSPNSKHPKRFDLLHSVKGMFRVLDLITESGSPQFALLVDKIIIDQESFKNFINFLSPGAYVSLTKVNFRILDKLPVKPVGIYGSRSEIVAFLSSKGVIGDDTARVLNAQTDNTSGSKLRSGLYVLHVVPEVAGFNQVFVIYWPESTTWNDDAISSVRRNRITFMRYLTKVSDQILCLISPEHARAIVWNDEAEEIPMEIEAGSDRLFTFEVAKTNQQEENVTARPGFTMNAPVLAKEEVHAEFTLDELELQPTLVPGETAQAILTKHFVPSKSTNRIIRWEPYNAVQLKSLIEKGTIRLGPSLTDEGIEILMDNGLSTRFPAPFKAWKARNKTAKELIEAEGKKMEHEVKQRVTDESPQLEPIFREAIIDKILHLYPTTIRSVLSSSSEEDIESLREKYKNFVTVHPKFKDELEKTIFGARGDQSNRLRLSAAFSGLKEKLICIDVLLGGMPDLEASDREQLIKRITDVGVDGVSEIKSKDTPTQSQGWMNRLAGWFSDDKTVDPHKIRREVRGRLATMSDCEFLGRLDGMLSGEPLLQELITQTVEEANTNLQGTVKTLLERLVGRSVLVQHETLKAQIQRTYSAKLEEQQKSSRAQLIEEYESELPPSTRTLLLEGIQRQRQSYGTPGFKIDATDKSRSEPAIECKLHILHLTTDDRHEMQLNSNFVPSPNLQASSDSSFRMPLGHRILHMQLLESGKLLLIIADAELLYIYFDSLVALDSAISRGRGGVKRSLHRDKIGEEIILAYDEQKRMLSLCAASKMLLHIYQFDETFSTLQAWGNILDFRPWYTAGTFITRSCFVCGSEEILFVDTSGQARIFSLISQQFRPASLALENTPIGLYSSPDGACLILGFKNGEQLCFRAYHWATFGSSMGIDLGALDLSSTLIISTSLVNRRNVHLVSLDVDANVCRSMILDITKKVTEFMFKETGVKSHSKLSTVVTSHNSLIDCFADVWTRFPVVAAVQRRTILSSIDRKARKIIFVTDRDHDRFAAHFSELIYAFEQRTKKPTGDVLKNTQISALSSSSSFLSKTLSDVQWLSEFRAGEWLVDILCLIPIQIAVTRENRFLPLKDGIMSASLERSLLGAEVGQIVDLLSFGLFESIFQSYMNSKPVKVVSSMGEQSVGKSFSLNHLVDTSFAGSAMRTTEGVWMSVTPTDDTLIVALDFEGVHSIERSAQEDTLLVLFNTALSNLVLFRNNFAMSRSITGLFSSFQSSGSIFNPSQNPTLFRSTLTIIIKFSRFSTKFQKIVEDEQDANFISRLHAGQLSIVPWPVIESKQFYLLFPAMKRLLDKQEITHRTAGEFLHTLKTLMAKLKANDWGSISQTLVAHRSQRLLSGLSNALAYGLFEVEPEPEPLKNFDTDLLIEKPDTAAQFFLSNSNSSGSQREAILAALQKSWPDFNGRSHTEEATWFQELSAYLANLTELRIEHVHEWIFSNLSRFKTSNANIEVLKRLFETSIVDLRANIELCGAQCANCHLKCLLSRRHDSNMTHDCQTTHHCVRICDYAEEHPLVQKTCGLPAGHAGHHICAVDVHLCGEPCQLNNKQGCLGRCMKMSEHPEDEHMCSARLHKCGEACDLKNIKVSGKLYSLKIPTPNISVMALHALCLANCVNVCVLMQTIFMVFKLVPSISAAHSCTATCQAQGICEIETAPQSIEATFTGRHETFQYTKYSQVAKRRPCAFPIPPGERTHSGPHIHTTDPALFHFCETRCESCGYYCTLPRGHTQQEHRTSHGSMSKTQWAIDGPDGTILELKRHKFGSNDDGAPMMCNVVCQDMGRHAHLDYCRADNVSACGGLEIQHIKTRMKPNPDRQKDWITHSLFWKRSDPYSRPLQLEFNKCDAFCPDAEHAGTATDPPHPSYCVLPLFHPPATVAAGLGYLSNDGHVFNCKNPSVMQQAFHVSGSMSATDRGPLANAPGTALISRSSNNRLGAVYSALHGFWMSRNTALSNNGRSTAVPARRDAYSVVLFDHTMSVCIANDFTSTPDDLLQKVLPTRSGGGTNFTMALTTAQQLMQDHWSTERTPVVIFLSDGECSISDETVRGLCRKAVALGKPLSFHAVSFGQASHSSVLRRMVQIALEVQTKAPRDPLLPAEAVINSSYSTALDTVRLAETFLGFAESLRKPPGKCSTGLLSLELCLRAPLFYHSTRLPCVGVTLVLPADRLKRSRDDARVKRIKAATVRERFDLGGLLWDVGGARFLDMGQISSRMLRLI</sequence>
<accession>A0AAW0BG82</accession>
<comment type="caution">
    <text evidence="4">The sequence shown here is derived from an EMBL/GenBank/DDBJ whole genome shotgun (WGS) entry which is preliminary data.</text>
</comment>
<evidence type="ECO:0000256" key="1">
    <source>
        <dbReference type="SAM" id="MobiDB-lite"/>
    </source>
</evidence>
<dbReference type="PANTHER" id="PTHR22796:SF1">
    <property type="entry name" value="VWFA DOMAIN-CONTAINING PROTEIN"/>
    <property type="match status" value="1"/>
</dbReference>
<evidence type="ECO:0000259" key="2">
    <source>
        <dbReference type="Pfam" id="PF02263"/>
    </source>
</evidence>
<dbReference type="PANTHER" id="PTHR22796">
    <property type="entry name" value="URG4-RELATED"/>
    <property type="match status" value="1"/>
</dbReference>
<proteinExistence type="predicted"/>
<dbReference type="Gene3D" id="3.40.50.300">
    <property type="entry name" value="P-loop containing nucleotide triphosphate hydrolases"/>
    <property type="match status" value="1"/>
</dbReference>
<dbReference type="GO" id="GO:0003924">
    <property type="term" value="F:GTPase activity"/>
    <property type="evidence" value="ECO:0007669"/>
    <property type="project" value="InterPro"/>
</dbReference>
<reference evidence="4 5" key="1">
    <citation type="journal article" date="2024" name="J Genomics">
        <title>Draft genome sequencing and assembly of Favolaschia claudopus CIRM-BRFM 2984 isolated from oak limbs.</title>
        <authorList>
            <person name="Navarro D."/>
            <person name="Drula E."/>
            <person name="Chaduli D."/>
            <person name="Cazenave R."/>
            <person name="Ahrendt S."/>
            <person name="Wang J."/>
            <person name="Lipzen A."/>
            <person name="Daum C."/>
            <person name="Barry K."/>
            <person name="Grigoriev I.V."/>
            <person name="Favel A."/>
            <person name="Rosso M.N."/>
            <person name="Martin F."/>
        </authorList>
    </citation>
    <scope>NUCLEOTIDE SEQUENCE [LARGE SCALE GENOMIC DNA]</scope>
    <source>
        <strain evidence="4 5">CIRM-BRFM 2984</strain>
    </source>
</reference>
<evidence type="ECO:0000313" key="5">
    <source>
        <dbReference type="Proteomes" id="UP001362999"/>
    </source>
</evidence>
<organism evidence="4 5">
    <name type="scientific">Favolaschia claudopus</name>
    <dbReference type="NCBI Taxonomy" id="2862362"/>
    <lineage>
        <taxon>Eukaryota</taxon>
        <taxon>Fungi</taxon>
        <taxon>Dikarya</taxon>
        <taxon>Basidiomycota</taxon>
        <taxon>Agaricomycotina</taxon>
        <taxon>Agaricomycetes</taxon>
        <taxon>Agaricomycetidae</taxon>
        <taxon>Agaricales</taxon>
        <taxon>Marasmiineae</taxon>
        <taxon>Mycenaceae</taxon>
        <taxon>Favolaschia</taxon>
    </lineage>
</organism>
<dbReference type="EMBL" id="JAWWNJ010000034">
    <property type="protein sequence ID" value="KAK7025055.1"/>
    <property type="molecule type" value="Genomic_DNA"/>
</dbReference>
<evidence type="ECO:0000313" key="4">
    <source>
        <dbReference type="EMBL" id="KAK7025055.1"/>
    </source>
</evidence>
<dbReference type="Pfam" id="PF02263">
    <property type="entry name" value="GBP"/>
    <property type="match status" value="1"/>
</dbReference>
<dbReference type="SUPFAM" id="SSF53300">
    <property type="entry name" value="vWA-like"/>
    <property type="match status" value="1"/>
</dbReference>
<feature type="domain" description="VWFA" evidence="3">
    <location>
        <begin position="2027"/>
        <end position="2158"/>
    </location>
</feature>
<dbReference type="InterPro" id="IPR027417">
    <property type="entry name" value="P-loop_NTPase"/>
</dbReference>
<feature type="compositionally biased region" description="Low complexity" evidence="1">
    <location>
        <begin position="57"/>
        <end position="68"/>
    </location>
</feature>
<dbReference type="Pfam" id="PF13519">
    <property type="entry name" value="VWA_2"/>
    <property type="match status" value="1"/>
</dbReference>
<keyword evidence="5" id="KW-1185">Reference proteome</keyword>
<dbReference type="InterPro" id="IPR002035">
    <property type="entry name" value="VWF_A"/>
</dbReference>
<dbReference type="Proteomes" id="UP001362999">
    <property type="component" value="Unassembled WGS sequence"/>
</dbReference>
<protein>
    <submittedName>
        <fullName evidence="4">VWFA domain-containing protein</fullName>
    </submittedName>
</protein>
<dbReference type="Gene3D" id="3.40.50.410">
    <property type="entry name" value="von Willebrand factor, type A domain"/>
    <property type="match status" value="1"/>
</dbReference>